<dbReference type="PANTHER" id="PTHR21041">
    <property type="entry name" value="DENDRITIC CELL-SPECIFIC TRANSMEMBRANE PROTEIN"/>
    <property type="match status" value="1"/>
</dbReference>
<dbReference type="GO" id="GO:0001669">
    <property type="term" value="C:acrosomal vesicle"/>
    <property type="evidence" value="ECO:0007669"/>
    <property type="project" value="EnsemblMetazoa"/>
</dbReference>
<accession>B3MAY6</accession>
<feature type="transmembrane region" description="Helical" evidence="5">
    <location>
        <begin position="467"/>
        <end position="487"/>
    </location>
</feature>
<sequence>MFDSLIGRSRFLYCLIHGPESEENMRIRLIRRVISFFVGLLLGYLLWKLVALNFSFTRGLLDFSALMIFVLFIATMFAISCGFRTVTLLIFVALLGRSGRTYLRAVAFAFIIAGPIDNLVANAGEVARVFECTTVLTYNLSKTRFDLMAKPFTNTLQNMSEDMEEVRKTFAELQGVLTDLKYAVEQSDIEDDKFGDEDAKNLFRRLARETHTKNITDQDNLGGKELPSSDEVQDRFLRNMRNRCKHQLRSGHRACQEVFRQGYRKCTTNFPSLISKAICWPYRVDVICEIDLFGDPDKICDPSDVVPRNFGETYVELLRAEQELFDNSSQIEVSYQLKNEEVAKSHIQSAQRTSQAFAEDFERRRRIFTGIMSVLQKFLCLFIFRMVYASIHYFLKYRSDVEFDNFYITDYFRHVDERRRKIRSDTAILPLRTYEKSKYIDLKKICSRTYEESSTVNYTLAQLLLELISAGLFIMLDRIVVELLLIIRNRSLITYHQEGEHEVRFHISGAGQMARLLRTTMHNFNIHERVSTSLTNQECLPNPHVLPQSFYYKLFLLYVTIVILIYHSTTFLRMRRLVCSYFYFKREKQRILFLYNRILRERMSALENLMKDAEHNWSTYCIQRTINPFLRLRLSFPDYFGWLRHFRCSNYTCFVCRDVEDETFITCPTCGLPYCESCAEDLKNSCLHCGTALHKSKQIVHWASEDESSVEIYSYRKKK</sequence>
<dbReference type="OrthoDB" id="5985669at2759"/>
<evidence type="ECO:0000256" key="1">
    <source>
        <dbReference type="ARBA" id="ARBA00004141"/>
    </source>
</evidence>
<dbReference type="CTD" id="39492"/>
<feature type="transmembrane region" description="Helical" evidence="5">
    <location>
        <begin position="29"/>
        <end position="47"/>
    </location>
</feature>
<keyword evidence="9" id="KW-1185">Reference proteome</keyword>
<comment type="subcellular location">
    <subcellularLocation>
        <location evidence="1">Membrane</location>
        <topology evidence="1">Multi-pass membrane protein</topology>
    </subcellularLocation>
</comment>
<evidence type="ECO:0000259" key="6">
    <source>
        <dbReference type="Pfam" id="PF07782"/>
    </source>
</evidence>
<dbReference type="GO" id="GO:0035041">
    <property type="term" value="P:sperm DNA decondensation"/>
    <property type="evidence" value="ECO:0007669"/>
    <property type="project" value="EnsemblMetazoa"/>
</dbReference>
<proteinExistence type="predicted"/>
<keyword evidence="4 5" id="KW-0472">Membrane</keyword>
<dbReference type="InParanoid" id="B3MAY6"/>
<keyword evidence="2 5" id="KW-0812">Transmembrane</keyword>
<dbReference type="Pfam" id="PF07782">
    <property type="entry name" value="DC_STAMP"/>
    <property type="match status" value="1"/>
</dbReference>
<dbReference type="HOGENOM" id="CLU_015030_1_1_1"/>
<evidence type="ECO:0000259" key="7">
    <source>
        <dbReference type="Pfam" id="PF26037"/>
    </source>
</evidence>
<feature type="domain" description="E3 ubiquitin-protein ligase DCST1-like C-terminal" evidence="7">
    <location>
        <begin position="652"/>
        <end position="690"/>
    </location>
</feature>
<dbReference type="eggNOG" id="KOG3726">
    <property type="taxonomic scope" value="Eukaryota"/>
</dbReference>
<dbReference type="InterPro" id="IPR051856">
    <property type="entry name" value="CSR-E3_Ligase_Protein"/>
</dbReference>
<dbReference type="Proteomes" id="UP000007801">
    <property type="component" value="Unassembled WGS sequence"/>
</dbReference>
<dbReference type="SMR" id="B3MAY6"/>
<feature type="transmembrane region" description="Helical" evidence="5">
    <location>
        <begin position="550"/>
        <end position="569"/>
    </location>
</feature>
<feature type="domain" description="Dendritic cell-specific transmembrane protein-like" evidence="6">
    <location>
        <begin position="403"/>
        <end position="595"/>
    </location>
</feature>
<dbReference type="GO" id="GO:0035045">
    <property type="term" value="P:sperm plasma membrane disassembly"/>
    <property type="evidence" value="ECO:0007669"/>
    <property type="project" value="EnsemblMetazoa"/>
</dbReference>
<evidence type="ECO:0000313" key="8">
    <source>
        <dbReference type="EMBL" id="EDV40252.2"/>
    </source>
</evidence>
<evidence type="ECO:0000256" key="5">
    <source>
        <dbReference type="SAM" id="Phobius"/>
    </source>
</evidence>
<dbReference type="GO" id="GO:0016020">
    <property type="term" value="C:membrane"/>
    <property type="evidence" value="ECO:0007669"/>
    <property type="project" value="UniProtKB-SubCell"/>
</dbReference>
<dbReference type="EMBL" id="CH902618">
    <property type="protein sequence ID" value="EDV40252.2"/>
    <property type="molecule type" value="Genomic_DNA"/>
</dbReference>
<dbReference type="InterPro" id="IPR058842">
    <property type="entry name" value="DCST1_C"/>
</dbReference>
<organism evidence="8 9">
    <name type="scientific">Drosophila ananassae</name>
    <name type="common">Fruit fly</name>
    <dbReference type="NCBI Taxonomy" id="7217"/>
    <lineage>
        <taxon>Eukaryota</taxon>
        <taxon>Metazoa</taxon>
        <taxon>Ecdysozoa</taxon>
        <taxon>Arthropoda</taxon>
        <taxon>Hexapoda</taxon>
        <taxon>Insecta</taxon>
        <taxon>Pterygota</taxon>
        <taxon>Neoptera</taxon>
        <taxon>Endopterygota</taxon>
        <taxon>Diptera</taxon>
        <taxon>Brachycera</taxon>
        <taxon>Muscomorpha</taxon>
        <taxon>Ephydroidea</taxon>
        <taxon>Drosophilidae</taxon>
        <taxon>Drosophila</taxon>
        <taxon>Sophophora</taxon>
    </lineage>
</organism>
<evidence type="ECO:0000313" key="9">
    <source>
        <dbReference type="Proteomes" id="UP000007801"/>
    </source>
</evidence>
<dbReference type="STRING" id="7217.B3MAY6"/>
<dbReference type="InterPro" id="IPR012858">
    <property type="entry name" value="DC_STAMP-like"/>
</dbReference>
<gene>
    <name evidence="8" type="primary">Dana\GF24032</name>
    <name evidence="8" type="synonym">dana_GLEANR_8789</name>
    <name evidence="8" type="ORF">GF24032</name>
</gene>
<dbReference type="FunCoup" id="B3MAY6">
    <property type="interactions" value="3"/>
</dbReference>
<protein>
    <submittedName>
        <fullName evidence="8">Uncharacterized protein</fullName>
    </submittedName>
</protein>
<name>B3MAY6_DROAN</name>
<dbReference type="AlphaFoldDB" id="B3MAY6"/>
<dbReference type="PANTHER" id="PTHR21041:SF17">
    <property type="entry name" value="E3 UBIQUITIN-PROTEIN LIGASE DCST1"/>
    <property type="match status" value="1"/>
</dbReference>
<evidence type="ECO:0000256" key="3">
    <source>
        <dbReference type="ARBA" id="ARBA00022989"/>
    </source>
</evidence>
<reference evidence="8 9" key="1">
    <citation type="journal article" date="2007" name="Nature">
        <title>Evolution of genes and genomes on the Drosophila phylogeny.</title>
        <authorList>
            <consortium name="Drosophila 12 Genomes Consortium"/>
            <person name="Clark A.G."/>
            <person name="Eisen M.B."/>
            <person name="Smith D.R."/>
            <person name="Bergman C.M."/>
            <person name="Oliver B."/>
            <person name="Markow T.A."/>
            <person name="Kaufman T.C."/>
            <person name="Kellis M."/>
            <person name="Gelbart W."/>
            <person name="Iyer V.N."/>
            <person name="Pollard D.A."/>
            <person name="Sackton T.B."/>
            <person name="Larracuente A.M."/>
            <person name="Singh N.D."/>
            <person name="Abad J.P."/>
            <person name="Abt D.N."/>
            <person name="Adryan B."/>
            <person name="Aguade M."/>
            <person name="Akashi H."/>
            <person name="Anderson W.W."/>
            <person name="Aquadro C.F."/>
            <person name="Ardell D.H."/>
            <person name="Arguello R."/>
            <person name="Artieri C.G."/>
            <person name="Barbash D.A."/>
            <person name="Barker D."/>
            <person name="Barsanti P."/>
            <person name="Batterham P."/>
            <person name="Batzoglou S."/>
            <person name="Begun D."/>
            <person name="Bhutkar A."/>
            <person name="Blanco E."/>
            <person name="Bosak S.A."/>
            <person name="Bradley R.K."/>
            <person name="Brand A.D."/>
            <person name="Brent M.R."/>
            <person name="Brooks A.N."/>
            <person name="Brown R.H."/>
            <person name="Butlin R.K."/>
            <person name="Caggese C."/>
            <person name="Calvi B.R."/>
            <person name="Bernardo de Carvalho A."/>
            <person name="Caspi A."/>
            <person name="Castrezana S."/>
            <person name="Celniker S.E."/>
            <person name="Chang J.L."/>
            <person name="Chapple C."/>
            <person name="Chatterji S."/>
            <person name="Chinwalla A."/>
            <person name="Civetta A."/>
            <person name="Clifton S.W."/>
            <person name="Comeron J.M."/>
            <person name="Costello J.C."/>
            <person name="Coyne J.A."/>
            <person name="Daub J."/>
            <person name="David R.G."/>
            <person name="Delcher A.L."/>
            <person name="Delehaunty K."/>
            <person name="Do C.B."/>
            <person name="Ebling H."/>
            <person name="Edwards K."/>
            <person name="Eickbush T."/>
            <person name="Evans J.D."/>
            <person name="Filipski A."/>
            <person name="Findeiss S."/>
            <person name="Freyhult E."/>
            <person name="Fulton L."/>
            <person name="Fulton R."/>
            <person name="Garcia A.C."/>
            <person name="Gardiner A."/>
            <person name="Garfield D.A."/>
            <person name="Garvin B.E."/>
            <person name="Gibson G."/>
            <person name="Gilbert D."/>
            <person name="Gnerre S."/>
            <person name="Godfrey J."/>
            <person name="Good R."/>
            <person name="Gotea V."/>
            <person name="Gravely B."/>
            <person name="Greenberg A.J."/>
            <person name="Griffiths-Jones S."/>
            <person name="Gross S."/>
            <person name="Guigo R."/>
            <person name="Gustafson E.A."/>
            <person name="Haerty W."/>
            <person name="Hahn M.W."/>
            <person name="Halligan D.L."/>
            <person name="Halpern A.L."/>
            <person name="Halter G.M."/>
            <person name="Han M.V."/>
            <person name="Heger A."/>
            <person name="Hillier L."/>
            <person name="Hinrichs A.S."/>
            <person name="Holmes I."/>
            <person name="Hoskins R.A."/>
            <person name="Hubisz M.J."/>
            <person name="Hultmark D."/>
            <person name="Huntley M.A."/>
            <person name="Jaffe D.B."/>
            <person name="Jagadeeshan S."/>
            <person name="Jeck W.R."/>
            <person name="Johnson J."/>
            <person name="Jones C.D."/>
            <person name="Jordan W.C."/>
            <person name="Karpen G.H."/>
            <person name="Kataoka E."/>
            <person name="Keightley P.D."/>
            <person name="Kheradpour P."/>
            <person name="Kirkness E.F."/>
            <person name="Koerich L.B."/>
            <person name="Kristiansen K."/>
            <person name="Kudrna D."/>
            <person name="Kulathinal R.J."/>
            <person name="Kumar S."/>
            <person name="Kwok R."/>
            <person name="Lander E."/>
            <person name="Langley C.H."/>
            <person name="Lapoint R."/>
            <person name="Lazzaro B.P."/>
            <person name="Lee S.J."/>
            <person name="Levesque L."/>
            <person name="Li R."/>
            <person name="Lin C.F."/>
            <person name="Lin M.F."/>
            <person name="Lindblad-Toh K."/>
            <person name="Llopart A."/>
            <person name="Long M."/>
            <person name="Low L."/>
            <person name="Lozovsky E."/>
            <person name="Lu J."/>
            <person name="Luo M."/>
            <person name="Machado C.A."/>
            <person name="Makalowski W."/>
            <person name="Marzo M."/>
            <person name="Matsuda M."/>
            <person name="Matzkin L."/>
            <person name="McAllister B."/>
            <person name="McBride C.S."/>
            <person name="McKernan B."/>
            <person name="McKernan K."/>
            <person name="Mendez-Lago M."/>
            <person name="Minx P."/>
            <person name="Mollenhauer M.U."/>
            <person name="Montooth K."/>
            <person name="Mount S.M."/>
            <person name="Mu X."/>
            <person name="Myers E."/>
            <person name="Negre B."/>
            <person name="Newfeld S."/>
            <person name="Nielsen R."/>
            <person name="Noor M.A."/>
            <person name="O'Grady P."/>
            <person name="Pachter L."/>
            <person name="Papaceit M."/>
            <person name="Parisi M.J."/>
            <person name="Parisi M."/>
            <person name="Parts L."/>
            <person name="Pedersen J.S."/>
            <person name="Pesole G."/>
            <person name="Phillippy A.M."/>
            <person name="Ponting C.P."/>
            <person name="Pop M."/>
            <person name="Porcelli D."/>
            <person name="Powell J.R."/>
            <person name="Prohaska S."/>
            <person name="Pruitt K."/>
            <person name="Puig M."/>
            <person name="Quesneville H."/>
            <person name="Ram K.R."/>
            <person name="Rand D."/>
            <person name="Rasmussen M.D."/>
            <person name="Reed L.K."/>
            <person name="Reenan R."/>
            <person name="Reily A."/>
            <person name="Remington K.A."/>
            <person name="Rieger T.T."/>
            <person name="Ritchie M.G."/>
            <person name="Robin C."/>
            <person name="Rogers Y.H."/>
            <person name="Rohde C."/>
            <person name="Rozas J."/>
            <person name="Rubenfield M.J."/>
            <person name="Ruiz A."/>
            <person name="Russo S."/>
            <person name="Salzberg S.L."/>
            <person name="Sanchez-Gracia A."/>
            <person name="Saranga D.J."/>
            <person name="Sato H."/>
            <person name="Schaeffer S.W."/>
            <person name="Schatz M.C."/>
            <person name="Schlenke T."/>
            <person name="Schwartz R."/>
            <person name="Segarra C."/>
            <person name="Singh R.S."/>
            <person name="Sirot L."/>
            <person name="Sirota M."/>
            <person name="Sisneros N.B."/>
            <person name="Smith C.D."/>
            <person name="Smith T.F."/>
            <person name="Spieth J."/>
            <person name="Stage D.E."/>
            <person name="Stark A."/>
            <person name="Stephan W."/>
            <person name="Strausberg R.L."/>
            <person name="Strempel S."/>
            <person name="Sturgill D."/>
            <person name="Sutton G."/>
            <person name="Sutton G.G."/>
            <person name="Tao W."/>
            <person name="Teichmann S."/>
            <person name="Tobari Y.N."/>
            <person name="Tomimura Y."/>
            <person name="Tsolas J.M."/>
            <person name="Valente V.L."/>
            <person name="Venter E."/>
            <person name="Venter J.C."/>
            <person name="Vicario S."/>
            <person name="Vieira F.G."/>
            <person name="Vilella A.J."/>
            <person name="Villasante A."/>
            <person name="Walenz B."/>
            <person name="Wang J."/>
            <person name="Wasserman M."/>
            <person name="Watts T."/>
            <person name="Wilson D."/>
            <person name="Wilson R.K."/>
            <person name="Wing R.A."/>
            <person name="Wolfner M.F."/>
            <person name="Wong A."/>
            <person name="Wong G.K."/>
            <person name="Wu C.I."/>
            <person name="Wu G."/>
            <person name="Yamamoto D."/>
            <person name="Yang H.P."/>
            <person name="Yang S.P."/>
            <person name="Yorke J.A."/>
            <person name="Yoshida K."/>
            <person name="Zdobnov E."/>
            <person name="Zhang P."/>
            <person name="Zhang Y."/>
            <person name="Zimin A.V."/>
            <person name="Baldwin J."/>
            <person name="Abdouelleil A."/>
            <person name="Abdulkadir J."/>
            <person name="Abebe A."/>
            <person name="Abera B."/>
            <person name="Abreu J."/>
            <person name="Acer S.C."/>
            <person name="Aftuck L."/>
            <person name="Alexander A."/>
            <person name="An P."/>
            <person name="Anderson E."/>
            <person name="Anderson S."/>
            <person name="Arachi H."/>
            <person name="Azer M."/>
            <person name="Bachantsang P."/>
            <person name="Barry A."/>
            <person name="Bayul T."/>
            <person name="Berlin A."/>
            <person name="Bessette D."/>
            <person name="Bloom T."/>
            <person name="Blye J."/>
            <person name="Boguslavskiy L."/>
            <person name="Bonnet C."/>
            <person name="Boukhgalter B."/>
            <person name="Bourzgui I."/>
            <person name="Brown A."/>
            <person name="Cahill P."/>
            <person name="Channer S."/>
            <person name="Cheshatsang Y."/>
            <person name="Chuda L."/>
            <person name="Citroen M."/>
            <person name="Collymore A."/>
            <person name="Cooke P."/>
            <person name="Costello M."/>
            <person name="D'Aco K."/>
            <person name="Daza R."/>
            <person name="De Haan G."/>
            <person name="DeGray S."/>
            <person name="DeMaso C."/>
            <person name="Dhargay N."/>
            <person name="Dooley K."/>
            <person name="Dooley E."/>
            <person name="Doricent M."/>
            <person name="Dorje P."/>
            <person name="Dorjee K."/>
            <person name="Dupes A."/>
            <person name="Elong R."/>
            <person name="Falk J."/>
            <person name="Farina A."/>
            <person name="Faro S."/>
            <person name="Ferguson D."/>
            <person name="Fisher S."/>
            <person name="Foley C.D."/>
            <person name="Franke A."/>
            <person name="Friedrich D."/>
            <person name="Gadbois L."/>
            <person name="Gearin G."/>
            <person name="Gearin C.R."/>
            <person name="Giannoukos G."/>
            <person name="Goode T."/>
            <person name="Graham J."/>
            <person name="Grandbois E."/>
            <person name="Grewal S."/>
            <person name="Gyaltsen K."/>
            <person name="Hafez N."/>
            <person name="Hagos B."/>
            <person name="Hall J."/>
            <person name="Henson C."/>
            <person name="Hollinger A."/>
            <person name="Honan T."/>
            <person name="Huard M.D."/>
            <person name="Hughes L."/>
            <person name="Hurhula B."/>
            <person name="Husby M.E."/>
            <person name="Kamat A."/>
            <person name="Kanga B."/>
            <person name="Kashin S."/>
            <person name="Khazanovich D."/>
            <person name="Kisner P."/>
            <person name="Lance K."/>
            <person name="Lara M."/>
            <person name="Lee W."/>
            <person name="Lennon N."/>
            <person name="Letendre F."/>
            <person name="LeVine R."/>
            <person name="Lipovsky A."/>
            <person name="Liu X."/>
            <person name="Liu J."/>
            <person name="Liu S."/>
            <person name="Lokyitsang T."/>
            <person name="Lokyitsang Y."/>
            <person name="Lubonja R."/>
            <person name="Lui A."/>
            <person name="MacDonald P."/>
            <person name="Magnisalis V."/>
            <person name="Maru K."/>
            <person name="Matthews C."/>
            <person name="McCusker W."/>
            <person name="McDonough S."/>
            <person name="Mehta T."/>
            <person name="Meldrim J."/>
            <person name="Meneus L."/>
            <person name="Mihai O."/>
            <person name="Mihalev A."/>
            <person name="Mihova T."/>
            <person name="Mittelman R."/>
            <person name="Mlenga V."/>
            <person name="Montmayeur A."/>
            <person name="Mulrain L."/>
            <person name="Navidi A."/>
            <person name="Naylor J."/>
            <person name="Negash T."/>
            <person name="Nguyen T."/>
            <person name="Nguyen N."/>
            <person name="Nicol R."/>
            <person name="Norbu C."/>
            <person name="Norbu N."/>
            <person name="Novod N."/>
            <person name="O'Neill B."/>
            <person name="Osman S."/>
            <person name="Markiewicz E."/>
            <person name="Oyono O.L."/>
            <person name="Patti C."/>
            <person name="Phunkhang P."/>
            <person name="Pierre F."/>
            <person name="Priest M."/>
            <person name="Raghuraman S."/>
            <person name="Rege F."/>
            <person name="Reyes R."/>
            <person name="Rise C."/>
            <person name="Rogov P."/>
            <person name="Ross K."/>
            <person name="Ryan E."/>
            <person name="Settipalli S."/>
            <person name="Shea T."/>
            <person name="Sherpa N."/>
            <person name="Shi L."/>
            <person name="Shih D."/>
            <person name="Sparrow T."/>
            <person name="Spaulding J."/>
            <person name="Stalker J."/>
            <person name="Stange-Thomann N."/>
            <person name="Stavropoulos S."/>
            <person name="Stone C."/>
            <person name="Strader C."/>
            <person name="Tesfaye S."/>
            <person name="Thomson T."/>
            <person name="Thoulutsang Y."/>
            <person name="Thoulutsang D."/>
            <person name="Topham K."/>
            <person name="Topping I."/>
            <person name="Tsamla T."/>
            <person name="Vassiliev H."/>
            <person name="Vo A."/>
            <person name="Wangchuk T."/>
            <person name="Wangdi T."/>
            <person name="Weiand M."/>
            <person name="Wilkinson J."/>
            <person name="Wilson A."/>
            <person name="Yadav S."/>
            <person name="Young G."/>
            <person name="Yu Q."/>
            <person name="Zembek L."/>
            <person name="Zhong D."/>
            <person name="Zimmer A."/>
            <person name="Zwirko Z."/>
            <person name="Jaffe D.B."/>
            <person name="Alvarez P."/>
            <person name="Brockman W."/>
            <person name="Butler J."/>
            <person name="Chin C."/>
            <person name="Gnerre S."/>
            <person name="Grabherr M."/>
            <person name="Kleber M."/>
            <person name="Mauceli E."/>
            <person name="MacCallum I."/>
        </authorList>
    </citation>
    <scope>NUCLEOTIDE SEQUENCE [LARGE SCALE GENOMIC DNA]</scope>
    <source>
        <strain evidence="9">Tucson 14024-0371.13</strain>
    </source>
</reference>
<dbReference type="KEGG" id="dan:6506668"/>
<feature type="transmembrane region" description="Helical" evidence="5">
    <location>
        <begin position="374"/>
        <end position="395"/>
    </location>
</feature>
<dbReference type="Pfam" id="PF26037">
    <property type="entry name" value="zf-RING_DCST1_C"/>
    <property type="match status" value="1"/>
</dbReference>
<keyword evidence="3 5" id="KW-1133">Transmembrane helix</keyword>
<feature type="transmembrane region" description="Helical" evidence="5">
    <location>
        <begin position="67"/>
        <end position="95"/>
    </location>
</feature>
<dbReference type="GeneID" id="6506668"/>
<evidence type="ECO:0000256" key="2">
    <source>
        <dbReference type="ARBA" id="ARBA00022692"/>
    </source>
</evidence>
<evidence type="ECO:0000256" key="4">
    <source>
        <dbReference type="ARBA" id="ARBA00023136"/>
    </source>
</evidence>